<dbReference type="GO" id="GO:0005814">
    <property type="term" value="C:centriole"/>
    <property type="evidence" value="ECO:0007669"/>
    <property type="project" value="TreeGrafter"/>
</dbReference>
<keyword evidence="4" id="KW-0206">Cytoskeleton</keyword>
<feature type="compositionally biased region" description="Basic and acidic residues" evidence="6">
    <location>
        <begin position="350"/>
        <end position="362"/>
    </location>
</feature>
<name>A0AA85K128_TRIRE</name>
<accession>A0AA85K128</accession>
<dbReference type="PANTHER" id="PTHR44281:SF2">
    <property type="entry name" value="SPINDLE ASSEMBLY ABNORMAL PROTEIN 6 HOMOLOG"/>
    <property type="match status" value="1"/>
</dbReference>
<evidence type="ECO:0000256" key="1">
    <source>
        <dbReference type="ARBA" id="ARBA00004300"/>
    </source>
</evidence>
<keyword evidence="8" id="KW-1185">Reference proteome</keyword>
<evidence type="ECO:0000256" key="3">
    <source>
        <dbReference type="ARBA" id="ARBA00023054"/>
    </source>
</evidence>
<dbReference type="Pfam" id="PF16531">
    <property type="entry name" value="SAS-6_N"/>
    <property type="match status" value="1"/>
</dbReference>
<feature type="compositionally biased region" description="Polar residues" evidence="6">
    <location>
        <begin position="608"/>
        <end position="617"/>
    </location>
</feature>
<dbReference type="GO" id="GO:0007099">
    <property type="term" value="P:centriole replication"/>
    <property type="evidence" value="ECO:0007669"/>
    <property type="project" value="TreeGrafter"/>
</dbReference>
<comment type="subcellular location">
    <subcellularLocation>
        <location evidence="1">Cytoplasm</location>
        <location evidence="1">Cytoskeleton</location>
        <location evidence="1">Microtubule organizing center</location>
        <location evidence="1">Centrosome</location>
    </subcellularLocation>
</comment>
<dbReference type="GO" id="GO:0005813">
    <property type="term" value="C:centrosome"/>
    <property type="evidence" value="ECO:0007669"/>
    <property type="project" value="UniProtKB-SubCell"/>
</dbReference>
<evidence type="ECO:0000313" key="8">
    <source>
        <dbReference type="Proteomes" id="UP000050795"/>
    </source>
</evidence>
<keyword evidence="3" id="KW-0175">Coiled coil</keyword>
<dbReference type="InterPro" id="IPR038558">
    <property type="entry name" value="SAS-6_N_sf"/>
</dbReference>
<dbReference type="InterPro" id="IPR032396">
    <property type="entry name" value="SAS-6_N"/>
</dbReference>
<proteinExistence type="predicted"/>
<organism evidence="8 9">
    <name type="scientific">Trichobilharzia regenti</name>
    <name type="common">Nasal bird schistosome</name>
    <dbReference type="NCBI Taxonomy" id="157069"/>
    <lineage>
        <taxon>Eukaryota</taxon>
        <taxon>Metazoa</taxon>
        <taxon>Spiralia</taxon>
        <taxon>Lophotrochozoa</taxon>
        <taxon>Platyhelminthes</taxon>
        <taxon>Trematoda</taxon>
        <taxon>Digenea</taxon>
        <taxon>Strigeidida</taxon>
        <taxon>Schistosomatoidea</taxon>
        <taxon>Schistosomatidae</taxon>
        <taxon>Trichobilharzia</taxon>
    </lineage>
</organism>
<dbReference type="Proteomes" id="UP000050795">
    <property type="component" value="Unassembled WGS sequence"/>
</dbReference>
<dbReference type="CDD" id="cd10142">
    <property type="entry name" value="HD_SAS6_N"/>
    <property type="match status" value="1"/>
</dbReference>
<dbReference type="AlphaFoldDB" id="A0AA85K128"/>
<evidence type="ECO:0000256" key="5">
    <source>
        <dbReference type="ARBA" id="ARBA00023306"/>
    </source>
</evidence>
<reference evidence="9" key="2">
    <citation type="submission" date="2023-11" db="UniProtKB">
        <authorList>
            <consortium name="WormBaseParasite"/>
        </authorList>
    </citation>
    <scope>IDENTIFICATION</scope>
</reference>
<feature type="region of interest" description="Disordered" evidence="6">
    <location>
        <begin position="350"/>
        <end position="372"/>
    </location>
</feature>
<feature type="region of interest" description="Disordered" evidence="6">
    <location>
        <begin position="608"/>
        <end position="629"/>
    </location>
</feature>
<feature type="domain" description="Spindle assembly abnormal protein 6 N-terminal" evidence="7">
    <location>
        <begin position="24"/>
        <end position="142"/>
    </location>
</feature>
<dbReference type="WBParaSite" id="TREG1_5950.2">
    <property type="protein sequence ID" value="TREG1_5950.2"/>
    <property type="gene ID" value="TREG1_5950"/>
</dbReference>
<keyword evidence="2" id="KW-0963">Cytoplasm</keyword>
<protein>
    <recommendedName>
        <fullName evidence="7">Spindle assembly abnormal protein 6 N-terminal domain-containing protein</fullName>
    </recommendedName>
</protein>
<evidence type="ECO:0000256" key="4">
    <source>
        <dbReference type="ARBA" id="ARBA00023212"/>
    </source>
</evidence>
<evidence type="ECO:0000256" key="6">
    <source>
        <dbReference type="SAM" id="MobiDB-lite"/>
    </source>
</evidence>
<keyword evidence="5" id="KW-0131">Cell cycle</keyword>
<dbReference type="Gene3D" id="1.20.5.340">
    <property type="match status" value="1"/>
</dbReference>
<evidence type="ECO:0000259" key="7">
    <source>
        <dbReference type="Pfam" id="PF16531"/>
    </source>
</evidence>
<evidence type="ECO:0000313" key="9">
    <source>
        <dbReference type="WBParaSite" id="TREG1_5950.2"/>
    </source>
</evidence>
<evidence type="ECO:0000256" key="2">
    <source>
        <dbReference type="ARBA" id="ARBA00022490"/>
    </source>
</evidence>
<reference evidence="8" key="1">
    <citation type="submission" date="2022-06" db="EMBL/GenBank/DDBJ databases">
        <authorList>
            <person name="Berger JAMES D."/>
            <person name="Berger JAMES D."/>
        </authorList>
    </citation>
    <scope>NUCLEOTIDE SEQUENCE [LARGE SCALE GENOMIC DNA]</scope>
</reference>
<feature type="compositionally biased region" description="Polar residues" evidence="6">
    <location>
        <begin position="363"/>
        <end position="372"/>
    </location>
</feature>
<dbReference type="PANTHER" id="PTHR44281">
    <property type="entry name" value="SPINDLE ASSEMBLY ABNORMAL PROTEIN 6 HOMOLOG"/>
    <property type="match status" value="1"/>
</dbReference>
<dbReference type="Gene3D" id="2.170.210.20">
    <property type="entry name" value="Spindle assembly abnormal protein 6, N-terminal domain"/>
    <property type="match status" value="1"/>
</dbReference>
<sequence>MFYSGRHLIFFDGKNREFNIDIDLSHSHDLKKELEVRLTNDDDLCFLYYSRINVDEFSKLGPTKSNSNVVFRIKQQQGLLVNFSDFEQKVVELLNVCSQDESTENPKYGVRFSKNSEETNSGVLQIVEATNFKYLHHLSLNLRAADDEKLKVYLVGCIKKHKSESIAQIHQLNQSLTELTSSLRSAEEAKRSILDDFEKYKECCSNKEANILAKHDLAIKEMESNHAEVRSKLEVLLSKEKDMARQMQEELRRDFESRLDLALSNNKNLRDHQSVLQTSLEELQEKLKLLETENASLNKELKDLRSQLDAAKRTYDVQAEMVNQLQSNISVLEQDVASKDKQLVELKNSLTKEEEQKSHALEQSEQQSRNIQSLEKMLSSNTEEINKSNEIIKRLQNEVKSFQTKAKLRGQVAAEQERLLVSKDSEIQKLNVELEGVKSELSDVTKRNAHIVEEHRQVVQNLTEAQKTIKSNEAIIAWLNRQIAENDLGYVQSRLKSSIFPVISEPNTSNVSSTVTSANAMVASSGNEGYLACKGTHISNIPQIKPQLSVMTQSVTHTSPIMVSSLNTNIVTSAEKKYSEVTANSCVKNLSCRMNDMNYLTCGLNPPSTAKSHTNPRTAGDFSDPTSTSVRPSELANCINKSQNVEKEASSKYSCTDYGDIHQQSLASAYFPQTFS</sequence>